<name>A0A0F3GQP4_9BACT</name>
<dbReference type="InterPro" id="IPR020816">
    <property type="entry name" value="Histone-like_DNA-bd_CS"/>
</dbReference>
<proteinExistence type="inferred from homology"/>
<dbReference type="Proteomes" id="UP000033423">
    <property type="component" value="Unassembled WGS sequence"/>
</dbReference>
<dbReference type="PANTHER" id="PTHR33175">
    <property type="entry name" value="DNA-BINDING PROTEIN HU"/>
    <property type="match status" value="1"/>
</dbReference>
<evidence type="ECO:0000313" key="6">
    <source>
        <dbReference type="EMBL" id="KJU84279.1"/>
    </source>
</evidence>
<dbReference type="GO" id="GO:0030261">
    <property type="term" value="P:chromosome condensation"/>
    <property type="evidence" value="ECO:0007669"/>
    <property type="project" value="UniProtKB-KW"/>
</dbReference>
<dbReference type="AlphaFoldDB" id="A0A0F3GQP4"/>
<dbReference type="PRINTS" id="PR01727">
    <property type="entry name" value="DNABINDINGHU"/>
</dbReference>
<feature type="compositionally biased region" description="Basic and acidic residues" evidence="5">
    <location>
        <begin position="93"/>
        <end position="117"/>
    </location>
</feature>
<dbReference type="EMBL" id="LACI01001545">
    <property type="protein sequence ID" value="KJU84279.1"/>
    <property type="molecule type" value="Genomic_DNA"/>
</dbReference>
<evidence type="ECO:0000256" key="3">
    <source>
        <dbReference type="ARBA" id="ARBA00023125"/>
    </source>
</evidence>
<protein>
    <submittedName>
        <fullName evidence="6">Histone-like bacterial DNA-binding protein</fullName>
    </submittedName>
</protein>
<comment type="similarity">
    <text evidence="1 4">Belongs to the bacterial histone-like protein family.</text>
</comment>
<dbReference type="Gene3D" id="4.10.520.10">
    <property type="entry name" value="IHF-like DNA-binding proteins"/>
    <property type="match status" value="1"/>
</dbReference>
<comment type="caution">
    <text evidence="6">The sequence shown here is derived from an EMBL/GenBank/DDBJ whole genome shotgun (WGS) entry which is preliminary data.</text>
</comment>
<dbReference type="Pfam" id="PF00216">
    <property type="entry name" value="Bac_DNA_binding"/>
    <property type="match status" value="1"/>
</dbReference>
<dbReference type="GO" id="GO:0030527">
    <property type="term" value="F:structural constituent of chromatin"/>
    <property type="evidence" value="ECO:0007669"/>
    <property type="project" value="InterPro"/>
</dbReference>
<evidence type="ECO:0000313" key="7">
    <source>
        <dbReference type="Proteomes" id="UP000033423"/>
    </source>
</evidence>
<feature type="region of interest" description="Disordered" evidence="5">
    <location>
        <begin position="90"/>
        <end position="117"/>
    </location>
</feature>
<dbReference type="PROSITE" id="PS00045">
    <property type="entry name" value="HISTONE_LIKE"/>
    <property type="match status" value="1"/>
</dbReference>
<sequence length="117" mass="12346">MNKADLVDNISKSIGMTKGDVGKTVDAFISSVIDATKKGDKVSLVGFGSFSASERKERQGRNPQTGAAITIPASKAPKFTAGKAYKDMVNNKLGKDGKSAADDKGKKVETKPVKNKK</sequence>
<dbReference type="InterPro" id="IPR010992">
    <property type="entry name" value="IHF-like_DNA-bd_dom_sf"/>
</dbReference>
<gene>
    <name evidence="6" type="ORF">MBAV_003535</name>
</gene>
<keyword evidence="7" id="KW-1185">Reference proteome</keyword>
<evidence type="ECO:0000256" key="2">
    <source>
        <dbReference type="ARBA" id="ARBA00023067"/>
    </source>
</evidence>
<dbReference type="SUPFAM" id="SSF47729">
    <property type="entry name" value="IHF-like DNA-binding proteins"/>
    <property type="match status" value="1"/>
</dbReference>
<dbReference type="GO" id="GO:0005829">
    <property type="term" value="C:cytosol"/>
    <property type="evidence" value="ECO:0007669"/>
    <property type="project" value="TreeGrafter"/>
</dbReference>
<evidence type="ECO:0000256" key="5">
    <source>
        <dbReference type="SAM" id="MobiDB-lite"/>
    </source>
</evidence>
<dbReference type="PANTHER" id="PTHR33175:SF3">
    <property type="entry name" value="DNA-BINDING PROTEIN HU-BETA"/>
    <property type="match status" value="1"/>
</dbReference>
<keyword evidence="3 6" id="KW-0238">DNA-binding</keyword>
<keyword evidence="2" id="KW-0226">DNA condensation</keyword>
<evidence type="ECO:0000256" key="1">
    <source>
        <dbReference type="ARBA" id="ARBA00010529"/>
    </source>
</evidence>
<evidence type="ECO:0000256" key="4">
    <source>
        <dbReference type="RuleBase" id="RU003939"/>
    </source>
</evidence>
<accession>A0A0F3GQP4</accession>
<dbReference type="InterPro" id="IPR000119">
    <property type="entry name" value="Hist_DNA-bd"/>
</dbReference>
<reference evidence="6 7" key="1">
    <citation type="submission" date="2015-02" db="EMBL/GenBank/DDBJ databases">
        <title>Single-cell genomics of uncultivated deep-branching MTB reveals a conserved set of magnetosome genes.</title>
        <authorList>
            <person name="Kolinko S."/>
            <person name="Richter M."/>
            <person name="Glockner F.O."/>
            <person name="Brachmann A."/>
            <person name="Schuler D."/>
        </authorList>
    </citation>
    <scope>NUCLEOTIDE SEQUENCE [LARGE SCALE GENOMIC DNA]</scope>
    <source>
        <strain evidence="6">TM-1</strain>
    </source>
</reference>
<dbReference type="GO" id="GO:0003677">
    <property type="term" value="F:DNA binding"/>
    <property type="evidence" value="ECO:0007669"/>
    <property type="project" value="UniProtKB-KW"/>
</dbReference>
<dbReference type="SMART" id="SM00411">
    <property type="entry name" value="BHL"/>
    <property type="match status" value="1"/>
</dbReference>
<organism evidence="6 7">
    <name type="scientific">Candidatus Magnetobacterium bavaricum</name>
    <dbReference type="NCBI Taxonomy" id="29290"/>
    <lineage>
        <taxon>Bacteria</taxon>
        <taxon>Pseudomonadati</taxon>
        <taxon>Nitrospirota</taxon>
        <taxon>Thermodesulfovibrionia</taxon>
        <taxon>Thermodesulfovibrionales</taxon>
        <taxon>Candidatus Magnetobacteriaceae</taxon>
        <taxon>Candidatus Magnetobacterium</taxon>
    </lineage>
</organism>
<dbReference type="CDD" id="cd13831">
    <property type="entry name" value="HU"/>
    <property type="match status" value="1"/>
</dbReference>